<dbReference type="Gramene" id="AET1Gv20936000.3">
    <property type="protein sequence ID" value="AET1Gv20936000.3"/>
    <property type="gene ID" value="AET1Gv20936000"/>
</dbReference>
<dbReference type="AlphaFoldDB" id="A0A452ZVC2"/>
<reference evidence="2" key="1">
    <citation type="journal article" date="2014" name="Science">
        <title>Ancient hybridizations among the ancestral genomes of bread wheat.</title>
        <authorList>
            <consortium name="International Wheat Genome Sequencing Consortium,"/>
            <person name="Marcussen T."/>
            <person name="Sandve S.R."/>
            <person name="Heier L."/>
            <person name="Spannagl M."/>
            <person name="Pfeifer M."/>
            <person name="Jakobsen K.S."/>
            <person name="Wulff B.B."/>
            <person name="Steuernagel B."/>
            <person name="Mayer K.F."/>
            <person name="Olsen O.A."/>
        </authorList>
    </citation>
    <scope>NUCLEOTIDE SEQUENCE [LARGE SCALE GENOMIC DNA]</scope>
    <source>
        <strain evidence="2">cv. AL8/78</strain>
    </source>
</reference>
<dbReference type="Proteomes" id="UP000015105">
    <property type="component" value="Chromosome 1D"/>
</dbReference>
<sequence length="97" mass="10959">MAALRHAGRRLCERALQRGGPQVIPSGRRSMFISIGGKVRALLSRSLQSLCPPPPYKIRRPTAAIWSSRCCANLKFFFLLAEPKRVREILDLSPNWD</sequence>
<accession>A0A452ZVC2</accession>
<protein>
    <submittedName>
        <fullName evidence="1">Uncharacterized protein</fullName>
    </submittedName>
</protein>
<reference evidence="1" key="3">
    <citation type="journal article" date="2017" name="Nature">
        <title>Genome sequence of the progenitor of the wheat D genome Aegilops tauschii.</title>
        <authorList>
            <person name="Luo M.C."/>
            <person name="Gu Y.Q."/>
            <person name="Puiu D."/>
            <person name="Wang H."/>
            <person name="Twardziok S.O."/>
            <person name="Deal K.R."/>
            <person name="Huo N."/>
            <person name="Zhu T."/>
            <person name="Wang L."/>
            <person name="Wang Y."/>
            <person name="McGuire P.E."/>
            <person name="Liu S."/>
            <person name="Long H."/>
            <person name="Ramasamy R.K."/>
            <person name="Rodriguez J.C."/>
            <person name="Van S.L."/>
            <person name="Yuan L."/>
            <person name="Wang Z."/>
            <person name="Xia Z."/>
            <person name="Xiao L."/>
            <person name="Anderson O.D."/>
            <person name="Ouyang S."/>
            <person name="Liang Y."/>
            <person name="Zimin A.V."/>
            <person name="Pertea G."/>
            <person name="Qi P."/>
            <person name="Bennetzen J.L."/>
            <person name="Dai X."/>
            <person name="Dawson M.W."/>
            <person name="Muller H.G."/>
            <person name="Kugler K."/>
            <person name="Rivarola-Duarte L."/>
            <person name="Spannagl M."/>
            <person name="Mayer K.F.X."/>
            <person name="Lu F.H."/>
            <person name="Bevan M.W."/>
            <person name="Leroy P."/>
            <person name="Li P."/>
            <person name="You F.M."/>
            <person name="Sun Q."/>
            <person name="Liu Z."/>
            <person name="Lyons E."/>
            <person name="Wicker T."/>
            <person name="Salzberg S.L."/>
            <person name="Devos K.M."/>
            <person name="Dvorak J."/>
        </authorList>
    </citation>
    <scope>NUCLEOTIDE SEQUENCE [LARGE SCALE GENOMIC DNA]</scope>
    <source>
        <strain evidence="1">cv. AL8/78</strain>
    </source>
</reference>
<name>A0A452ZVC2_AEGTS</name>
<dbReference type="EnsemblPlants" id="AET1Gv20936000.3">
    <property type="protein sequence ID" value="AET1Gv20936000.3"/>
    <property type="gene ID" value="AET1Gv20936000"/>
</dbReference>
<evidence type="ECO:0000313" key="1">
    <source>
        <dbReference type="EnsemblPlants" id="AET1Gv20936000.3"/>
    </source>
</evidence>
<organism evidence="1 2">
    <name type="scientific">Aegilops tauschii subsp. strangulata</name>
    <name type="common">Goatgrass</name>
    <dbReference type="NCBI Taxonomy" id="200361"/>
    <lineage>
        <taxon>Eukaryota</taxon>
        <taxon>Viridiplantae</taxon>
        <taxon>Streptophyta</taxon>
        <taxon>Embryophyta</taxon>
        <taxon>Tracheophyta</taxon>
        <taxon>Spermatophyta</taxon>
        <taxon>Magnoliopsida</taxon>
        <taxon>Liliopsida</taxon>
        <taxon>Poales</taxon>
        <taxon>Poaceae</taxon>
        <taxon>BOP clade</taxon>
        <taxon>Pooideae</taxon>
        <taxon>Triticodae</taxon>
        <taxon>Triticeae</taxon>
        <taxon>Triticinae</taxon>
        <taxon>Aegilops</taxon>
    </lineage>
</organism>
<reference evidence="2" key="2">
    <citation type="journal article" date="2017" name="Nat. Plants">
        <title>The Aegilops tauschii genome reveals multiple impacts of transposons.</title>
        <authorList>
            <person name="Zhao G."/>
            <person name="Zou C."/>
            <person name="Li K."/>
            <person name="Wang K."/>
            <person name="Li T."/>
            <person name="Gao L."/>
            <person name="Zhang X."/>
            <person name="Wang H."/>
            <person name="Yang Z."/>
            <person name="Liu X."/>
            <person name="Jiang W."/>
            <person name="Mao L."/>
            <person name="Kong X."/>
            <person name="Jiao Y."/>
            <person name="Jia J."/>
        </authorList>
    </citation>
    <scope>NUCLEOTIDE SEQUENCE [LARGE SCALE GENOMIC DNA]</scope>
    <source>
        <strain evidence="2">cv. AL8/78</strain>
    </source>
</reference>
<keyword evidence="2" id="KW-1185">Reference proteome</keyword>
<evidence type="ECO:0000313" key="2">
    <source>
        <dbReference type="Proteomes" id="UP000015105"/>
    </source>
</evidence>
<reference evidence="1" key="4">
    <citation type="submission" date="2019-03" db="UniProtKB">
        <authorList>
            <consortium name="EnsemblPlants"/>
        </authorList>
    </citation>
    <scope>IDENTIFICATION</scope>
</reference>
<reference evidence="1" key="5">
    <citation type="journal article" date="2021" name="G3 (Bethesda)">
        <title>Aegilops tauschii genome assembly Aet v5.0 features greater sequence contiguity and improved annotation.</title>
        <authorList>
            <person name="Wang L."/>
            <person name="Zhu T."/>
            <person name="Rodriguez J.C."/>
            <person name="Deal K.R."/>
            <person name="Dubcovsky J."/>
            <person name="McGuire P.E."/>
            <person name="Lux T."/>
            <person name="Spannagl M."/>
            <person name="Mayer K.F.X."/>
            <person name="Baldrich P."/>
            <person name="Meyers B.C."/>
            <person name="Huo N."/>
            <person name="Gu Y.Q."/>
            <person name="Zhou H."/>
            <person name="Devos K.M."/>
            <person name="Bennetzen J.L."/>
            <person name="Unver T."/>
            <person name="Budak H."/>
            <person name="Gulick P.J."/>
            <person name="Galiba G."/>
            <person name="Kalapos B."/>
            <person name="Nelson D.R."/>
            <person name="Li P."/>
            <person name="You F.M."/>
            <person name="Luo M.C."/>
            <person name="Dvorak J."/>
        </authorList>
    </citation>
    <scope>NUCLEOTIDE SEQUENCE [LARGE SCALE GENOMIC DNA]</scope>
    <source>
        <strain evidence="1">cv. AL8/78</strain>
    </source>
</reference>
<proteinExistence type="predicted"/>